<accession>A0A212R0G5</accession>
<organism evidence="1 2">
    <name type="scientific">Rhodoblastus acidophilus</name>
    <name type="common">Rhodopseudomonas acidophila</name>
    <dbReference type="NCBI Taxonomy" id="1074"/>
    <lineage>
        <taxon>Bacteria</taxon>
        <taxon>Pseudomonadati</taxon>
        <taxon>Pseudomonadota</taxon>
        <taxon>Alphaproteobacteria</taxon>
        <taxon>Hyphomicrobiales</taxon>
        <taxon>Rhodoblastaceae</taxon>
        <taxon>Rhodoblastus</taxon>
    </lineage>
</organism>
<reference evidence="2" key="1">
    <citation type="submission" date="2017-06" db="EMBL/GenBank/DDBJ databases">
        <authorList>
            <person name="Varghese N."/>
            <person name="Submissions S."/>
        </authorList>
    </citation>
    <scope>NUCLEOTIDE SEQUENCE [LARGE SCALE GENOMIC DNA]</scope>
    <source>
        <strain evidence="2">DSM 137</strain>
    </source>
</reference>
<protein>
    <recommendedName>
        <fullName evidence="3">DNA-binding protein</fullName>
    </recommendedName>
</protein>
<dbReference type="RefSeq" id="WP_244593083.1">
    <property type="nucleotide sequence ID" value="NZ_FYDG01000002.1"/>
</dbReference>
<evidence type="ECO:0008006" key="3">
    <source>
        <dbReference type="Google" id="ProtNLM"/>
    </source>
</evidence>
<proteinExistence type="predicted"/>
<dbReference type="Proteomes" id="UP000198418">
    <property type="component" value="Unassembled WGS sequence"/>
</dbReference>
<gene>
    <name evidence="1" type="ORF">SAMN06265338_102223</name>
</gene>
<dbReference type="AlphaFoldDB" id="A0A212R0G5"/>
<name>A0A212R0G5_RHOAC</name>
<evidence type="ECO:0000313" key="1">
    <source>
        <dbReference type="EMBL" id="SNB65459.1"/>
    </source>
</evidence>
<sequence length="96" mass="10354">MTEHSQPSLVEGTHSACLPSRLRKPRLRRDEAAEYLGLVHGIPIAVATLAKKASVGGGPAFQKVSRMALYPVIELDRWAKESLGGLRTSSADEGEE</sequence>
<dbReference type="EMBL" id="FYDG01000002">
    <property type="protein sequence ID" value="SNB65459.1"/>
    <property type="molecule type" value="Genomic_DNA"/>
</dbReference>
<keyword evidence="2" id="KW-1185">Reference proteome</keyword>
<evidence type="ECO:0000313" key="2">
    <source>
        <dbReference type="Proteomes" id="UP000198418"/>
    </source>
</evidence>